<dbReference type="EMBL" id="MU032348">
    <property type="protein sequence ID" value="KAF3765003.1"/>
    <property type="molecule type" value="Genomic_DNA"/>
</dbReference>
<reference evidence="2" key="1">
    <citation type="journal article" date="2020" name="Phytopathology">
        <title>Genome sequence of the chestnut blight fungus Cryphonectria parasitica EP155: A fundamental resource for an archetypical invasive plant pathogen.</title>
        <authorList>
            <person name="Crouch J.A."/>
            <person name="Dawe A."/>
            <person name="Aerts A."/>
            <person name="Barry K."/>
            <person name="Churchill A.C.L."/>
            <person name="Grimwood J."/>
            <person name="Hillman B."/>
            <person name="Milgroom M.G."/>
            <person name="Pangilinan J."/>
            <person name="Smith M."/>
            <person name="Salamov A."/>
            <person name="Schmutz J."/>
            <person name="Yadav J."/>
            <person name="Grigoriev I.V."/>
            <person name="Nuss D."/>
        </authorList>
    </citation>
    <scope>NUCLEOTIDE SEQUENCE</scope>
    <source>
        <strain evidence="2">EP155</strain>
    </source>
</reference>
<name>A0A9P5CNC0_CRYP1</name>
<accession>A0A9P5CNC0</accession>
<gene>
    <name evidence="2" type="ORF">M406DRAFT_331316</name>
</gene>
<feature type="region of interest" description="Disordered" evidence="1">
    <location>
        <begin position="1"/>
        <end position="27"/>
    </location>
</feature>
<keyword evidence="3" id="KW-1185">Reference proteome</keyword>
<dbReference type="RefSeq" id="XP_040775964.1">
    <property type="nucleotide sequence ID" value="XM_040920615.1"/>
</dbReference>
<dbReference type="OrthoDB" id="5188041at2759"/>
<sequence length="200" mass="22782">MAPSEPTRNLPSSQTYPSDDGSDVNRSSSFWSLPSVISSPAASDQSMTVNLSEPDCDSFEVLVTFPSESLGYKLLEEWEDWFVTTLYPKLLATERAWIELEKRKMEIEKENAVFNTARVEAALIHMIDTMKAQGLHFEITKSPHGDDDSKNEIKWELYMDGDCVWSGKAESVDEVLCSAFFSARRAVLKRSWYYRNSDLE</sequence>
<evidence type="ECO:0000313" key="2">
    <source>
        <dbReference type="EMBL" id="KAF3765003.1"/>
    </source>
</evidence>
<dbReference type="Proteomes" id="UP000803844">
    <property type="component" value="Unassembled WGS sequence"/>
</dbReference>
<evidence type="ECO:0000313" key="3">
    <source>
        <dbReference type="Proteomes" id="UP000803844"/>
    </source>
</evidence>
<evidence type="ECO:0000256" key="1">
    <source>
        <dbReference type="SAM" id="MobiDB-lite"/>
    </source>
</evidence>
<proteinExistence type="predicted"/>
<feature type="compositionally biased region" description="Polar residues" evidence="1">
    <location>
        <begin position="1"/>
        <end position="17"/>
    </location>
</feature>
<organism evidence="2 3">
    <name type="scientific">Cryphonectria parasitica (strain ATCC 38755 / EP155)</name>
    <dbReference type="NCBI Taxonomy" id="660469"/>
    <lineage>
        <taxon>Eukaryota</taxon>
        <taxon>Fungi</taxon>
        <taxon>Dikarya</taxon>
        <taxon>Ascomycota</taxon>
        <taxon>Pezizomycotina</taxon>
        <taxon>Sordariomycetes</taxon>
        <taxon>Sordariomycetidae</taxon>
        <taxon>Diaporthales</taxon>
        <taxon>Cryphonectriaceae</taxon>
        <taxon>Cryphonectria-Endothia species complex</taxon>
        <taxon>Cryphonectria</taxon>
    </lineage>
</organism>
<comment type="caution">
    <text evidence="2">The sequence shown here is derived from an EMBL/GenBank/DDBJ whole genome shotgun (WGS) entry which is preliminary data.</text>
</comment>
<dbReference type="AlphaFoldDB" id="A0A9P5CNC0"/>
<protein>
    <submittedName>
        <fullName evidence="2">Uncharacterized protein</fullName>
    </submittedName>
</protein>
<dbReference type="GeneID" id="63837744"/>